<proteinExistence type="predicted"/>
<keyword evidence="6" id="KW-1185">Reference proteome</keyword>
<evidence type="ECO:0000256" key="1">
    <source>
        <dbReference type="ARBA" id="ARBA00022723"/>
    </source>
</evidence>
<dbReference type="PANTHER" id="PTHR31302:SF31">
    <property type="entry name" value="PHOSPHODIESTERASE YAEI"/>
    <property type="match status" value="1"/>
</dbReference>
<reference evidence="5 6" key="1">
    <citation type="journal article" date="2016" name="Int. J. Syst. Evol. Microbiol.">
        <title>Desulfotomaculum ferrireducens sp. nov., a moderately thermophilic sulfate-reducing and dissimilatory Fe(III)-reducing bacterium isolated from compost.</title>
        <authorList>
            <person name="Yang G."/>
            <person name="Guo J."/>
            <person name="Zhuang L."/>
            <person name="Yuan Y."/>
            <person name="Zhou S."/>
        </authorList>
    </citation>
    <scope>NUCLEOTIDE SEQUENCE [LARGE SCALE GENOMIC DNA]</scope>
    <source>
        <strain evidence="5 6">GSS09</strain>
    </source>
</reference>
<dbReference type="Pfam" id="PF00149">
    <property type="entry name" value="Metallophos"/>
    <property type="match status" value="1"/>
</dbReference>
<dbReference type="Proteomes" id="UP000189464">
    <property type="component" value="Chromosome"/>
</dbReference>
<organism evidence="5 6">
    <name type="scientific">Desulforamulus ferrireducens</name>
    <dbReference type="NCBI Taxonomy" id="1833852"/>
    <lineage>
        <taxon>Bacteria</taxon>
        <taxon>Bacillati</taxon>
        <taxon>Bacillota</taxon>
        <taxon>Clostridia</taxon>
        <taxon>Eubacteriales</taxon>
        <taxon>Peptococcaceae</taxon>
        <taxon>Desulforamulus</taxon>
    </lineage>
</organism>
<evidence type="ECO:0000256" key="3">
    <source>
        <dbReference type="SAM" id="Phobius"/>
    </source>
</evidence>
<gene>
    <name evidence="5" type="ORF">B0537_10895</name>
</gene>
<dbReference type="OrthoDB" id="5464520at2"/>
<dbReference type="GO" id="GO:0046872">
    <property type="term" value="F:metal ion binding"/>
    <property type="evidence" value="ECO:0007669"/>
    <property type="project" value="UniProtKB-KW"/>
</dbReference>
<feature type="transmembrane region" description="Helical" evidence="3">
    <location>
        <begin position="108"/>
        <end position="130"/>
    </location>
</feature>
<dbReference type="Gene3D" id="3.60.21.10">
    <property type="match status" value="1"/>
</dbReference>
<dbReference type="EMBL" id="CP019698">
    <property type="protein sequence ID" value="AQS59541.1"/>
    <property type="molecule type" value="Genomic_DNA"/>
</dbReference>
<protein>
    <recommendedName>
        <fullName evidence="4">Calcineurin-like phosphoesterase domain-containing protein</fullName>
    </recommendedName>
</protein>
<sequence length="466" mass="51810">MQLKLKGMLSLALASILVALVFFHLFGSYRFTFEGIELSVSTTLSHRGVTQIEIPPLGLVRASTHHTPVKLTIRVENIDLEEVQSALENKYNKEELSEKLAITLQREVYGFVTKIIFIAGLAGLFAALILRPPHSTAYLKSVLIAVSFTGLLLLATYQDYKPQEFSHPEYEGALKAAPWMIAIAEDTLAKIDTLSNKLQLVAENFNLLYNQIDNLEPVQTSEGNIKVLHVSDIHNNPAALQFIGKMAELFEVNFIIDTGDISDFGTPLEGILLDKISELNIPYFFVAGNHDSPTIINKMRQLKKNVIIAEEPVQIAGLNIIGFPDPASQTNQIQSLSSELEAEYVQKYIEKLNNYTKDDNSLPIDIIAVHSPYIAEPLAGYAPVLVFGHNHQYNVKEINGSVLVNAGTSGASGLGTLQEKTQRPYSLMLLHFYREGDKNRLLAVDAIQIDSLTTEFSMQRHLFTDK</sequence>
<keyword evidence="3" id="KW-1133">Transmembrane helix</keyword>
<feature type="transmembrane region" description="Helical" evidence="3">
    <location>
        <begin position="7"/>
        <end position="26"/>
    </location>
</feature>
<dbReference type="PANTHER" id="PTHR31302">
    <property type="entry name" value="TRANSMEMBRANE PROTEIN WITH METALLOPHOSPHOESTERASE DOMAIN-RELATED"/>
    <property type="match status" value="1"/>
</dbReference>
<feature type="domain" description="Calcineurin-like phosphoesterase" evidence="4">
    <location>
        <begin position="225"/>
        <end position="393"/>
    </location>
</feature>
<dbReference type="SUPFAM" id="SSF56300">
    <property type="entry name" value="Metallo-dependent phosphatases"/>
    <property type="match status" value="1"/>
</dbReference>
<accession>A0A1S6IXR2</accession>
<keyword evidence="3" id="KW-0812">Transmembrane</keyword>
<keyword evidence="2" id="KW-0378">Hydrolase</keyword>
<name>A0A1S6IXR2_9FIRM</name>
<dbReference type="GO" id="GO:0009245">
    <property type="term" value="P:lipid A biosynthetic process"/>
    <property type="evidence" value="ECO:0007669"/>
    <property type="project" value="TreeGrafter"/>
</dbReference>
<evidence type="ECO:0000313" key="5">
    <source>
        <dbReference type="EMBL" id="AQS59541.1"/>
    </source>
</evidence>
<dbReference type="InterPro" id="IPR029052">
    <property type="entry name" value="Metallo-depent_PP-like"/>
</dbReference>
<keyword evidence="1" id="KW-0479">Metal-binding</keyword>
<evidence type="ECO:0000259" key="4">
    <source>
        <dbReference type="Pfam" id="PF00149"/>
    </source>
</evidence>
<evidence type="ECO:0000313" key="6">
    <source>
        <dbReference type="Proteomes" id="UP000189464"/>
    </source>
</evidence>
<dbReference type="KEGG" id="dfg:B0537_10895"/>
<dbReference type="CDD" id="cd00838">
    <property type="entry name" value="MPP_superfamily"/>
    <property type="match status" value="1"/>
</dbReference>
<dbReference type="InterPro" id="IPR051158">
    <property type="entry name" value="Metallophosphoesterase_sf"/>
</dbReference>
<dbReference type="InterPro" id="IPR004843">
    <property type="entry name" value="Calcineurin-like_PHP"/>
</dbReference>
<dbReference type="GO" id="GO:0008758">
    <property type="term" value="F:UDP-2,3-diacylglucosamine hydrolase activity"/>
    <property type="evidence" value="ECO:0007669"/>
    <property type="project" value="TreeGrafter"/>
</dbReference>
<evidence type="ECO:0000256" key="2">
    <source>
        <dbReference type="ARBA" id="ARBA00022801"/>
    </source>
</evidence>
<keyword evidence="3" id="KW-0472">Membrane</keyword>
<dbReference type="RefSeq" id="WP_077714608.1">
    <property type="nucleotide sequence ID" value="NZ_CP019698.1"/>
</dbReference>
<dbReference type="GO" id="GO:0016020">
    <property type="term" value="C:membrane"/>
    <property type="evidence" value="ECO:0007669"/>
    <property type="project" value="GOC"/>
</dbReference>
<dbReference type="AlphaFoldDB" id="A0A1S6IXR2"/>
<feature type="transmembrane region" description="Helical" evidence="3">
    <location>
        <begin position="137"/>
        <end position="157"/>
    </location>
</feature>
<dbReference type="STRING" id="1833852.B0537_10895"/>